<keyword evidence="3" id="KW-1185">Reference proteome</keyword>
<accession>A0A433QXA8</accession>
<dbReference type="InterPro" id="IPR003131">
    <property type="entry name" value="T1-type_BTB"/>
</dbReference>
<sequence>MDPFHPDRIVFDVGGKRYKTTRATINVYPETLLARLVSEPNPNFQEIFIDRNGELFQYVLNFYRNQGTLHVPAQVHYSVAQELVYYGFDMTKISHDCDGPEGTFIMAYTL</sequence>
<reference evidence="2 3" key="1">
    <citation type="journal article" date="2018" name="New Phytol.">
        <title>Phylogenomics of Endogonaceae and evolution of mycorrhizas within Mucoromycota.</title>
        <authorList>
            <person name="Chang Y."/>
            <person name="Desiro A."/>
            <person name="Na H."/>
            <person name="Sandor L."/>
            <person name="Lipzen A."/>
            <person name="Clum A."/>
            <person name="Barry K."/>
            <person name="Grigoriev I.V."/>
            <person name="Martin F.M."/>
            <person name="Stajich J.E."/>
            <person name="Smith M.E."/>
            <person name="Bonito G."/>
            <person name="Spatafora J.W."/>
        </authorList>
    </citation>
    <scope>NUCLEOTIDE SEQUENCE [LARGE SCALE GENOMIC DNA]</scope>
    <source>
        <strain evidence="2 3">AD002</strain>
    </source>
</reference>
<evidence type="ECO:0000313" key="3">
    <source>
        <dbReference type="Proteomes" id="UP000274822"/>
    </source>
</evidence>
<evidence type="ECO:0000259" key="1">
    <source>
        <dbReference type="SMART" id="SM00225"/>
    </source>
</evidence>
<dbReference type="Pfam" id="PF02214">
    <property type="entry name" value="BTB_2"/>
    <property type="match status" value="1"/>
</dbReference>
<dbReference type="InterPro" id="IPR000210">
    <property type="entry name" value="BTB/POZ_dom"/>
</dbReference>
<dbReference type="SUPFAM" id="SSF54695">
    <property type="entry name" value="POZ domain"/>
    <property type="match status" value="1"/>
</dbReference>
<organism evidence="2 3">
    <name type="scientific">Jimgerdemannia flammicorona</name>
    <dbReference type="NCBI Taxonomy" id="994334"/>
    <lineage>
        <taxon>Eukaryota</taxon>
        <taxon>Fungi</taxon>
        <taxon>Fungi incertae sedis</taxon>
        <taxon>Mucoromycota</taxon>
        <taxon>Mucoromycotina</taxon>
        <taxon>Endogonomycetes</taxon>
        <taxon>Endogonales</taxon>
        <taxon>Endogonaceae</taxon>
        <taxon>Jimgerdemannia</taxon>
    </lineage>
</organism>
<name>A0A433QXA8_9FUNG</name>
<dbReference type="EMBL" id="RBNJ01000564">
    <property type="protein sequence ID" value="RUS34347.1"/>
    <property type="molecule type" value="Genomic_DNA"/>
</dbReference>
<proteinExistence type="predicted"/>
<evidence type="ECO:0000313" key="2">
    <source>
        <dbReference type="EMBL" id="RUS34347.1"/>
    </source>
</evidence>
<protein>
    <submittedName>
        <fullName evidence="2">BTB/POZ protein</fullName>
    </submittedName>
</protein>
<dbReference type="Gene3D" id="3.30.710.10">
    <property type="entry name" value="Potassium Channel Kv1.1, Chain A"/>
    <property type="match status" value="1"/>
</dbReference>
<dbReference type="PANTHER" id="PTHR14499:SF136">
    <property type="entry name" value="GH08630P"/>
    <property type="match status" value="1"/>
</dbReference>
<dbReference type="PANTHER" id="PTHR14499">
    <property type="entry name" value="POTASSIUM CHANNEL TETRAMERIZATION DOMAIN-CONTAINING"/>
    <property type="match status" value="1"/>
</dbReference>
<feature type="domain" description="BTB" evidence="1">
    <location>
        <begin position="7"/>
        <end position="105"/>
    </location>
</feature>
<comment type="caution">
    <text evidence="2">The sequence shown here is derived from an EMBL/GenBank/DDBJ whole genome shotgun (WGS) entry which is preliminary data.</text>
</comment>
<dbReference type="Proteomes" id="UP000274822">
    <property type="component" value="Unassembled WGS sequence"/>
</dbReference>
<dbReference type="AlphaFoldDB" id="A0A433QXA8"/>
<dbReference type="GO" id="GO:0051260">
    <property type="term" value="P:protein homooligomerization"/>
    <property type="evidence" value="ECO:0007669"/>
    <property type="project" value="InterPro"/>
</dbReference>
<dbReference type="CDD" id="cd18316">
    <property type="entry name" value="BTB_POZ_KCTD-like"/>
    <property type="match status" value="1"/>
</dbReference>
<dbReference type="SMART" id="SM00225">
    <property type="entry name" value="BTB"/>
    <property type="match status" value="1"/>
</dbReference>
<gene>
    <name evidence="2" type="ORF">BC938DRAFT_481057</name>
</gene>
<dbReference type="InterPro" id="IPR011333">
    <property type="entry name" value="SKP1/BTB/POZ_sf"/>
</dbReference>